<dbReference type="Proteomes" id="UP000185490">
    <property type="component" value="Chromosome"/>
</dbReference>
<sequence>MKKHKKRLLFVIFLISIFFSSLTFAIKIESVKLQQDFDFLVLLLKEAYIDPDGLVKNQEFTEVVEDIRKKLEKPMDKLEFYKTVVPLFRYLNDYHCDIEIPSDILVFPFTLYVIDNDIYVSFSLIDDVPVKSKILKIDDISSKEIIKEFEQYLYIKNNADLKERFLSRYLTYIPTFWSKKSVKIEFEYNGVKKKIKIDAMTREEALKKVQKDKKISRTLYNFERKGNIGILRISTFKLGGRLFGDFKEFLKEIFEKNKDMSDLVIDIRRNSGGSLNSVLEVLGYLVKEELYVKYKERIKNSKYNIKILEAAGIRYDENTKGKLIEKSSALIIKPNVPTFEGKVWILIDRNIASAALVFTAIVQNNKLGKLIEKSSALIIKPNVPTFEGKVWILIDRNIASAALVFTAIVQNNKLGKVIGQRPVYSINSTMSGNIYYLPRVGFYVYIPGSYKYFPRYHEITLDYEFAMTKKEKLEWITSNSDPLLEKAIKLIENR</sequence>
<accession>A0ABN4UZ08</accession>
<evidence type="ECO:0000313" key="3">
    <source>
        <dbReference type="Proteomes" id="UP000185490"/>
    </source>
</evidence>
<protein>
    <recommendedName>
        <fullName evidence="1">Tail specific protease domain-containing protein</fullName>
    </recommendedName>
</protein>
<evidence type="ECO:0000313" key="2">
    <source>
        <dbReference type="EMBL" id="APT74817.1"/>
    </source>
</evidence>
<gene>
    <name evidence="2" type="ORF">BW47_02225</name>
</gene>
<keyword evidence="3" id="KW-1185">Reference proteome</keyword>
<name>A0ABN4UZ08_9BACT</name>
<dbReference type="InterPro" id="IPR029045">
    <property type="entry name" value="ClpP/crotonase-like_dom_sf"/>
</dbReference>
<proteinExistence type="predicted"/>
<feature type="domain" description="Tail specific protease" evidence="1">
    <location>
        <begin position="384"/>
        <end position="423"/>
    </location>
</feature>
<evidence type="ECO:0000259" key="1">
    <source>
        <dbReference type="Pfam" id="PF03572"/>
    </source>
</evidence>
<organism evidence="2 3">
    <name type="scientific">Thermosipho melanesiensis</name>
    <dbReference type="NCBI Taxonomy" id="46541"/>
    <lineage>
        <taxon>Bacteria</taxon>
        <taxon>Thermotogati</taxon>
        <taxon>Thermotogota</taxon>
        <taxon>Thermotogae</taxon>
        <taxon>Thermotogales</taxon>
        <taxon>Fervidobacteriaceae</taxon>
        <taxon>Thermosipho</taxon>
    </lineage>
</organism>
<dbReference type="Gene3D" id="3.90.226.10">
    <property type="entry name" value="2-enoyl-CoA Hydratase, Chain A, domain 1"/>
    <property type="match status" value="2"/>
</dbReference>
<dbReference type="RefSeq" id="WP_012056638.1">
    <property type="nucleotide sequence ID" value="NZ_CP007389.1"/>
</dbReference>
<dbReference type="InterPro" id="IPR005151">
    <property type="entry name" value="Tail-specific_protease"/>
</dbReference>
<reference evidence="2 3" key="1">
    <citation type="submission" date="2014-02" db="EMBL/GenBank/DDBJ databases">
        <title>Diversity of Thermotogales isolates from hydrothermal vents.</title>
        <authorList>
            <person name="Haverkamp T.H.A."/>
            <person name="Lossouarn J."/>
            <person name="Geslin C."/>
            <person name="Nesbo C.L."/>
        </authorList>
    </citation>
    <scope>NUCLEOTIDE SEQUENCE [LARGE SCALE GENOMIC DNA]</scope>
    <source>
        <strain evidence="2 3">431</strain>
    </source>
</reference>
<feature type="domain" description="Tail specific protease" evidence="1">
    <location>
        <begin position="227"/>
        <end position="371"/>
    </location>
</feature>
<dbReference type="PANTHER" id="PTHR32060:SF30">
    <property type="entry name" value="CARBOXY-TERMINAL PROCESSING PROTEASE CTPA"/>
    <property type="match status" value="1"/>
</dbReference>
<dbReference type="SUPFAM" id="SSF52096">
    <property type="entry name" value="ClpP/crotonase"/>
    <property type="match status" value="2"/>
</dbReference>
<dbReference type="EMBL" id="CP007389">
    <property type="protein sequence ID" value="APT74817.1"/>
    <property type="molecule type" value="Genomic_DNA"/>
</dbReference>
<dbReference type="PANTHER" id="PTHR32060">
    <property type="entry name" value="TAIL-SPECIFIC PROTEASE"/>
    <property type="match status" value="1"/>
</dbReference>
<dbReference type="Pfam" id="PF03572">
    <property type="entry name" value="Peptidase_S41"/>
    <property type="match status" value="2"/>
</dbReference>